<proteinExistence type="predicted"/>
<dbReference type="EMBL" id="JAPFFF010000034">
    <property type="protein sequence ID" value="KAK8843777.1"/>
    <property type="molecule type" value="Genomic_DNA"/>
</dbReference>
<protein>
    <recommendedName>
        <fullName evidence="3">Protein kinase domain-containing protein</fullName>
    </recommendedName>
</protein>
<dbReference type="InterPro" id="IPR011009">
    <property type="entry name" value="Kinase-like_dom_sf"/>
</dbReference>
<name>A0ABR2HBF2_9EUKA</name>
<accession>A0ABR2HBF2</accession>
<organism evidence="1 2">
    <name type="scientific">Tritrichomonas musculus</name>
    <dbReference type="NCBI Taxonomy" id="1915356"/>
    <lineage>
        <taxon>Eukaryota</taxon>
        <taxon>Metamonada</taxon>
        <taxon>Parabasalia</taxon>
        <taxon>Tritrichomonadida</taxon>
        <taxon>Tritrichomonadidae</taxon>
        <taxon>Tritrichomonas</taxon>
    </lineage>
</organism>
<gene>
    <name evidence="1" type="ORF">M9Y10_024849</name>
</gene>
<keyword evidence="2" id="KW-1185">Reference proteome</keyword>
<reference evidence="1 2" key="1">
    <citation type="submission" date="2024-04" db="EMBL/GenBank/DDBJ databases">
        <title>Tritrichomonas musculus Genome.</title>
        <authorList>
            <person name="Alves-Ferreira E."/>
            <person name="Grigg M."/>
            <person name="Lorenzi H."/>
            <person name="Galac M."/>
        </authorList>
    </citation>
    <scope>NUCLEOTIDE SEQUENCE [LARGE SCALE GENOMIC DNA]</scope>
    <source>
        <strain evidence="1 2">EAF2021</strain>
    </source>
</reference>
<evidence type="ECO:0000313" key="2">
    <source>
        <dbReference type="Proteomes" id="UP001470230"/>
    </source>
</evidence>
<dbReference type="Proteomes" id="UP001470230">
    <property type="component" value="Unassembled WGS sequence"/>
</dbReference>
<evidence type="ECO:0000313" key="1">
    <source>
        <dbReference type="EMBL" id="KAK8843777.1"/>
    </source>
</evidence>
<comment type="caution">
    <text evidence="1">The sequence shown here is derived from an EMBL/GenBank/DDBJ whole genome shotgun (WGS) entry which is preliminary data.</text>
</comment>
<evidence type="ECO:0008006" key="3">
    <source>
        <dbReference type="Google" id="ProtNLM"/>
    </source>
</evidence>
<sequence>MNILEKNILIQNKKDSQLYVLKPSSYDFLSQNYIDFLTNFKYPFFNNFIGYSKHFFSSNNKKEEEEERNLYLIFEYEPNGNLDTYLRHKQIDNATKQIILIGVSRAL</sequence>
<dbReference type="SUPFAM" id="SSF56112">
    <property type="entry name" value="Protein kinase-like (PK-like)"/>
    <property type="match status" value="1"/>
</dbReference>